<feature type="binding site" description="in other chain" evidence="10">
    <location>
        <begin position="246"/>
        <end position="247"/>
    </location>
    <ligand>
        <name>ATP</name>
        <dbReference type="ChEBI" id="CHEBI:30616"/>
        <note>ligand shared between two neighboring subunits</note>
    </ligand>
</feature>
<evidence type="ECO:0000313" key="17">
    <source>
        <dbReference type="Proteomes" id="UP000243426"/>
    </source>
</evidence>
<dbReference type="InterPro" id="IPR022631">
    <property type="entry name" value="ADOMET_SYNTHASE_CS"/>
</dbReference>
<keyword evidence="10" id="KW-0963">Cytoplasm</keyword>
<evidence type="ECO:0000256" key="2">
    <source>
        <dbReference type="ARBA" id="ARBA00009685"/>
    </source>
</evidence>
<evidence type="ECO:0000259" key="15">
    <source>
        <dbReference type="Pfam" id="PF02773"/>
    </source>
</evidence>
<dbReference type="STRING" id="797277.SAMN05216198_2780"/>
<feature type="binding site" evidence="10">
    <location>
        <position position="267"/>
    </location>
    <ligand>
        <name>ATP</name>
        <dbReference type="ChEBI" id="CHEBI:30616"/>
        <note>ligand shared between two neighboring subunits</note>
    </ligand>
</feature>
<dbReference type="GO" id="GO:0000287">
    <property type="term" value="F:magnesium ion binding"/>
    <property type="evidence" value="ECO:0007669"/>
    <property type="project" value="UniProtKB-UniRule"/>
</dbReference>
<keyword evidence="5 10" id="KW-0479">Metal-binding</keyword>
<comment type="cofactor">
    <cofactor evidence="10">
        <name>Mg(2+)</name>
        <dbReference type="ChEBI" id="CHEBI:18420"/>
    </cofactor>
    <text evidence="10">Binds 2 divalent ions per subunit.</text>
</comment>
<feature type="domain" description="S-adenosylmethionine synthetase central" evidence="14">
    <location>
        <begin position="115"/>
        <end position="232"/>
    </location>
</feature>
<comment type="cofactor">
    <cofactor evidence="10">
        <name>K(+)</name>
        <dbReference type="ChEBI" id="CHEBI:29103"/>
    </cofactor>
    <text evidence="10">Binds 1 potassium ion per subunit.</text>
</comment>
<proteinExistence type="inferred from homology"/>
<dbReference type="GO" id="GO:0004478">
    <property type="term" value="F:methionine adenosyltransferase activity"/>
    <property type="evidence" value="ECO:0007669"/>
    <property type="project" value="UniProtKB-UniRule"/>
</dbReference>
<evidence type="ECO:0000259" key="14">
    <source>
        <dbReference type="Pfam" id="PF02772"/>
    </source>
</evidence>
<dbReference type="EC" id="2.5.1.6" evidence="10"/>
<evidence type="ECO:0000256" key="10">
    <source>
        <dbReference type="HAMAP-Rule" id="MF_00086"/>
    </source>
</evidence>
<dbReference type="InterPro" id="IPR022630">
    <property type="entry name" value="S-AdoMet_synt_C"/>
</dbReference>
<keyword evidence="3 10" id="KW-0554">One-carbon metabolism</keyword>
<dbReference type="GO" id="GO:0005737">
    <property type="term" value="C:cytoplasm"/>
    <property type="evidence" value="ECO:0007669"/>
    <property type="project" value="UniProtKB-SubCell"/>
</dbReference>
<dbReference type="InterPro" id="IPR022629">
    <property type="entry name" value="S-AdoMet_synt_central"/>
</dbReference>
<dbReference type="Pfam" id="PF02772">
    <property type="entry name" value="S-AdoMet_synt_M"/>
    <property type="match status" value="1"/>
</dbReference>
<keyword evidence="4 10" id="KW-0808">Transferase</keyword>
<dbReference type="RefSeq" id="WP_090274259.1">
    <property type="nucleotide sequence ID" value="NZ_LT629748.1"/>
</dbReference>
<dbReference type="Pfam" id="PF00438">
    <property type="entry name" value="S-AdoMet_synt_N"/>
    <property type="match status" value="1"/>
</dbReference>
<feature type="binding site" description="in other chain" evidence="10">
    <location>
        <position position="57"/>
    </location>
    <ligand>
        <name>L-methionine</name>
        <dbReference type="ChEBI" id="CHEBI:57844"/>
        <note>ligand shared between two neighboring subunits</note>
    </ligand>
</feature>
<comment type="catalytic activity">
    <reaction evidence="10">
        <text>L-methionine + ATP + H2O = S-adenosyl-L-methionine + phosphate + diphosphate</text>
        <dbReference type="Rhea" id="RHEA:21080"/>
        <dbReference type="ChEBI" id="CHEBI:15377"/>
        <dbReference type="ChEBI" id="CHEBI:30616"/>
        <dbReference type="ChEBI" id="CHEBI:33019"/>
        <dbReference type="ChEBI" id="CHEBI:43474"/>
        <dbReference type="ChEBI" id="CHEBI:57844"/>
        <dbReference type="ChEBI" id="CHEBI:59789"/>
        <dbReference type="EC" id="2.5.1.6"/>
    </reaction>
</comment>
<dbReference type="NCBIfam" id="TIGR01034">
    <property type="entry name" value="metK"/>
    <property type="match status" value="1"/>
</dbReference>
<dbReference type="Pfam" id="PF02773">
    <property type="entry name" value="S-AdoMet_synt_C"/>
    <property type="match status" value="1"/>
</dbReference>
<dbReference type="CDD" id="cd18079">
    <property type="entry name" value="S-AdoMet_synt"/>
    <property type="match status" value="1"/>
</dbReference>
<dbReference type="OrthoDB" id="9801686at2"/>
<dbReference type="EMBL" id="LT629748">
    <property type="protein sequence ID" value="SDS78727.1"/>
    <property type="molecule type" value="Genomic_DNA"/>
</dbReference>
<accession>A0A1H1V1Q5</accession>
<dbReference type="GO" id="GO:0006730">
    <property type="term" value="P:one-carbon metabolic process"/>
    <property type="evidence" value="ECO:0007669"/>
    <property type="project" value="UniProtKB-KW"/>
</dbReference>
<comment type="function">
    <text evidence="10">Catalyzes the formation of S-adenosylmethionine (AdoMet) from methionine and ATP. The overall synthetic reaction is composed of two sequential steps, AdoMet formation and the subsequent tripolyphosphate hydrolysis which occurs prior to release of AdoMet from the enzyme.</text>
</comment>
<keyword evidence="9 10" id="KW-0630">Potassium</keyword>
<feature type="binding site" evidence="10">
    <location>
        <position position="240"/>
    </location>
    <ligand>
        <name>ATP</name>
        <dbReference type="ChEBI" id="CHEBI:30616"/>
        <note>ligand shared between two neighboring subunits</note>
    </ligand>
</feature>
<dbReference type="HAMAP" id="MF_00086">
    <property type="entry name" value="S_AdoMet_synth1"/>
    <property type="match status" value="1"/>
</dbReference>
<dbReference type="PROSITE" id="PS00376">
    <property type="entry name" value="ADOMET_SYNTHASE_1"/>
    <property type="match status" value="1"/>
</dbReference>
<gene>
    <name evidence="10" type="primary">metK</name>
    <name evidence="16" type="ORF">SAMN05216198_2780</name>
</gene>
<evidence type="ECO:0000259" key="13">
    <source>
        <dbReference type="Pfam" id="PF00438"/>
    </source>
</evidence>
<feature type="binding site" description="in other chain" evidence="10">
    <location>
        <begin position="165"/>
        <end position="167"/>
    </location>
    <ligand>
        <name>ATP</name>
        <dbReference type="ChEBI" id="CHEBI:30616"/>
        <note>ligand shared between two neighboring subunits</note>
    </ligand>
</feature>
<name>A0A1H1V1Q5_9GAMM</name>
<feature type="domain" description="S-adenosylmethionine synthetase N-terminal" evidence="13">
    <location>
        <begin position="6"/>
        <end position="102"/>
    </location>
</feature>
<dbReference type="UniPathway" id="UPA00315">
    <property type="reaction ID" value="UER00080"/>
</dbReference>
<keyword evidence="6 10" id="KW-0547">Nucleotide-binding</keyword>
<dbReference type="AlphaFoldDB" id="A0A1H1V1Q5"/>
<feature type="binding site" description="in other chain" evidence="10">
    <location>
        <position position="16"/>
    </location>
    <ligand>
        <name>ATP</name>
        <dbReference type="ChEBI" id="CHEBI:30616"/>
        <note>ligand shared between two neighboring subunits</note>
    </ligand>
</feature>
<feature type="binding site" evidence="10">
    <location>
        <position position="263"/>
    </location>
    <ligand>
        <name>ATP</name>
        <dbReference type="ChEBI" id="CHEBI:30616"/>
        <note>ligand shared between two neighboring subunits</note>
    </ligand>
</feature>
<evidence type="ECO:0000256" key="5">
    <source>
        <dbReference type="ARBA" id="ARBA00022723"/>
    </source>
</evidence>
<dbReference type="PIRSF" id="PIRSF000497">
    <property type="entry name" value="MAT"/>
    <property type="match status" value="1"/>
</dbReference>
<keyword evidence="17" id="KW-1185">Reference proteome</keyword>
<dbReference type="InterPro" id="IPR002133">
    <property type="entry name" value="S-AdoMet_synthetase"/>
</dbReference>
<evidence type="ECO:0000256" key="8">
    <source>
        <dbReference type="ARBA" id="ARBA00022842"/>
    </source>
</evidence>
<feature type="region of interest" description="Flexible loop" evidence="10">
    <location>
        <begin position="100"/>
        <end position="110"/>
    </location>
</feature>
<dbReference type="PANTHER" id="PTHR11964">
    <property type="entry name" value="S-ADENOSYLMETHIONINE SYNTHETASE"/>
    <property type="match status" value="1"/>
</dbReference>
<comment type="subcellular location">
    <subcellularLocation>
        <location evidence="10 11">Cytoplasm</location>
    </subcellularLocation>
</comment>
<dbReference type="GO" id="GO:0006556">
    <property type="term" value="P:S-adenosylmethionine biosynthetic process"/>
    <property type="evidence" value="ECO:0007669"/>
    <property type="project" value="UniProtKB-UniRule"/>
</dbReference>
<keyword evidence="8 10" id="KW-0460">Magnesium</keyword>
<dbReference type="InterPro" id="IPR022628">
    <property type="entry name" value="S-AdoMet_synt_N"/>
</dbReference>
<dbReference type="SUPFAM" id="SSF55973">
    <property type="entry name" value="S-adenosylmethionine synthetase"/>
    <property type="match status" value="3"/>
</dbReference>
<comment type="subunit">
    <text evidence="10">Homotetramer; dimer of dimers.</text>
</comment>
<keyword evidence="7 10" id="KW-0067">ATP-binding</keyword>
<sequence>MSDYSIFTSESVSEGHPDKLADQISDAVLDAILCEDKYARVACETMVKTGVAIVGGEITTSAWVDLEDLVRGVIKDIGYTSSEVGYDADTCGVINIIGKQSPDIAQGVDRQNPEDQGAGDQGLMFGYASNETDVLMPAPITFAHRLVERQAEVRKNGTLNWLRPDAKSQVTCRYDNGKVVGIDAIVLSTQHNPEIEQADLREAVMETIIKHVIPADLLHADTQYHINPTGKFVIGGPVGDCGLTGRKIIVDTYGGMARHGGGAFSGKDPSKVDRSAAYAGRYVAKNIVAAGLADRCEIQVSYAIGVAQPTSVSINTFGTGKISDDKIIKLVREHFDLRPYAITRMLDLLHPMYRATAAYGHFGRNPFEMTVKDETFTAFPWEKTDRADALRADAGI</sequence>
<evidence type="ECO:0000256" key="1">
    <source>
        <dbReference type="ARBA" id="ARBA00005224"/>
    </source>
</evidence>
<feature type="binding site" description="in other chain" evidence="10">
    <location>
        <begin position="231"/>
        <end position="232"/>
    </location>
    <ligand>
        <name>ATP</name>
        <dbReference type="ChEBI" id="CHEBI:30616"/>
        <note>ligand shared between two neighboring subunits</note>
    </ligand>
</feature>
<dbReference type="PROSITE" id="PS00377">
    <property type="entry name" value="ADOMET_SYNTHASE_2"/>
    <property type="match status" value="1"/>
</dbReference>
<dbReference type="Proteomes" id="UP000243426">
    <property type="component" value="Chromosome I"/>
</dbReference>
<evidence type="ECO:0000256" key="4">
    <source>
        <dbReference type="ARBA" id="ARBA00022679"/>
    </source>
</evidence>
<evidence type="ECO:0000256" key="6">
    <source>
        <dbReference type="ARBA" id="ARBA00022741"/>
    </source>
</evidence>
<dbReference type="GO" id="GO:0005524">
    <property type="term" value="F:ATP binding"/>
    <property type="evidence" value="ECO:0007669"/>
    <property type="project" value="UniProtKB-UniRule"/>
</dbReference>
<dbReference type="FunFam" id="3.30.300.10:FF:000003">
    <property type="entry name" value="S-adenosylmethionine synthase"/>
    <property type="match status" value="1"/>
</dbReference>
<feature type="domain" description="S-adenosylmethionine synthetase C-terminal" evidence="15">
    <location>
        <begin position="234"/>
        <end position="368"/>
    </location>
</feature>
<comment type="similarity">
    <text evidence="2 10 12">Belongs to the AdoMet synthase family.</text>
</comment>
<dbReference type="Gene3D" id="3.30.300.10">
    <property type="match status" value="3"/>
</dbReference>
<evidence type="ECO:0000256" key="11">
    <source>
        <dbReference type="RuleBase" id="RU000542"/>
    </source>
</evidence>
<reference evidence="17" key="1">
    <citation type="submission" date="2016-10" db="EMBL/GenBank/DDBJ databases">
        <authorList>
            <person name="Varghese N."/>
            <person name="Submissions S."/>
        </authorList>
    </citation>
    <scope>NUCLEOTIDE SEQUENCE [LARGE SCALE GENOMIC DNA]</scope>
    <source>
        <strain evidence="17">2SM5</strain>
    </source>
</reference>
<organism evidence="16 17">
    <name type="scientific">Halopseudomonas litoralis</name>
    <dbReference type="NCBI Taxonomy" id="797277"/>
    <lineage>
        <taxon>Bacteria</taxon>
        <taxon>Pseudomonadati</taxon>
        <taxon>Pseudomonadota</taxon>
        <taxon>Gammaproteobacteria</taxon>
        <taxon>Pseudomonadales</taxon>
        <taxon>Pseudomonadaceae</taxon>
        <taxon>Halopseudomonas</taxon>
    </lineage>
</organism>
<protein>
    <recommendedName>
        <fullName evidence="10">S-adenosylmethionine synthase</fullName>
        <shortName evidence="10">AdoMet synthase</shortName>
        <ecNumber evidence="10">2.5.1.6</ecNumber>
    </recommendedName>
    <alternativeName>
        <fullName evidence="10">MAT</fullName>
    </alternativeName>
    <alternativeName>
        <fullName evidence="10">Methionine adenosyltransferase</fullName>
    </alternativeName>
</protein>
<evidence type="ECO:0000313" key="16">
    <source>
        <dbReference type="EMBL" id="SDS78727.1"/>
    </source>
</evidence>
<evidence type="ECO:0000256" key="12">
    <source>
        <dbReference type="RuleBase" id="RU004462"/>
    </source>
</evidence>
<comment type="pathway">
    <text evidence="1 10">Amino-acid biosynthesis; S-adenosyl-L-methionine biosynthesis; S-adenosyl-L-methionine from L-methionine: step 1/1.</text>
</comment>
<evidence type="ECO:0000256" key="9">
    <source>
        <dbReference type="ARBA" id="ARBA00022958"/>
    </source>
</evidence>
<feature type="binding site" description="in other chain" evidence="10">
    <location>
        <position position="271"/>
    </location>
    <ligand>
        <name>L-methionine</name>
        <dbReference type="ChEBI" id="CHEBI:57844"/>
        <note>ligand shared between two neighboring subunits</note>
    </ligand>
</feature>
<feature type="binding site" evidence="10">
    <location>
        <position position="44"/>
    </location>
    <ligand>
        <name>K(+)</name>
        <dbReference type="ChEBI" id="CHEBI:29103"/>
    </ligand>
</feature>
<feature type="binding site" evidence="10">
    <location>
        <position position="18"/>
    </location>
    <ligand>
        <name>Mg(2+)</name>
        <dbReference type="ChEBI" id="CHEBI:18420"/>
    </ligand>
</feature>
<feature type="binding site" evidence="10">
    <location>
        <position position="240"/>
    </location>
    <ligand>
        <name>L-methionine</name>
        <dbReference type="ChEBI" id="CHEBI:57844"/>
        <note>ligand shared between two neighboring subunits</note>
    </ligand>
</feature>
<evidence type="ECO:0000256" key="3">
    <source>
        <dbReference type="ARBA" id="ARBA00022563"/>
    </source>
</evidence>
<evidence type="ECO:0000256" key="7">
    <source>
        <dbReference type="ARBA" id="ARBA00022840"/>
    </source>
</evidence>
<dbReference type="InterPro" id="IPR022636">
    <property type="entry name" value="S-AdoMet_synthetase_sfam"/>
</dbReference>
<feature type="binding site" description="in other chain" evidence="10">
    <location>
        <position position="100"/>
    </location>
    <ligand>
        <name>L-methionine</name>
        <dbReference type="ChEBI" id="CHEBI:57844"/>
        <note>ligand shared between two neighboring subunits</note>
    </ligand>
</feature>